<dbReference type="KEGG" id="bfm:BP422_13095"/>
<protein>
    <submittedName>
        <fullName evidence="1">Uncharacterized protein</fullName>
    </submittedName>
</protein>
<dbReference type="Proteomes" id="UP000197781">
    <property type="component" value="Chromosome"/>
</dbReference>
<gene>
    <name evidence="1" type="ORF">BP422_13095</name>
</gene>
<dbReference type="InterPro" id="IPR049254">
    <property type="entry name" value="Phage_tail_terminator"/>
</dbReference>
<accession>A0A220MIL2</accession>
<reference evidence="1 2" key="1">
    <citation type="submission" date="2016-11" db="EMBL/GenBank/DDBJ databases">
        <authorList>
            <person name="Jaros S."/>
            <person name="Januszkiewicz K."/>
            <person name="Wedrychowicz H."/>
        </authorList>
    </citation>
    <scope>NUCLEOTIDE SEQUENCE [LARGE SCALE GENOMIC DNA]</scope>
    <source>
        <strain evidence="1 2">NF2</strain>
    </source>
</reference>
<sequence length="144" mass="16703">MRLSDILRSVVRALKAKYPDYEIYGESVKQGLQLPCFFVYIVPLSSEHGLYLSREAVSVKIVHLQDEKDIEQLYDLRDELKRKFALSLKVKDSDTGRERTLTIPKSETQIIDGDLHFSFPIEFFESEIVEDHEVMQHLIVGMEA</sequence>
<evidence type="ECO:0000313" key="2">
    <source>
        <dbReference type="Proteomes" id="UP000197781"/>
    </source>
</evidence>
<organism evidence="1 2">
    <name type="scientific">Brevibacillus formosus</name>
    <dbReference type="NCBI Taxonomy" id="54913"/>
    <lineage>
        <taxon>Bacteria</taxon>
        <taxon>Bacillati</taxon>
        <taxon>Bacillota</taxon>
        <taxon>Bacilli</taxon>
        <taxon>Bacillales</taxon>
        <taxon>Paenibacillaceae</taxon>
        <taxon>Brevibacillus</taxon>
    </lineage>
</organism>
<dbReference type="Pfam" id="PF20765">
    <property type="entry name" value="Phage_tail_terminator_8"/>
    <property type="match status" value="1"/>
</dbReference>
<dbReference type="EMBL" id="CP018145">
    <property type="protein sequence ID" value="ASJ54410.1"/>
    <property type="molecule type" value="Genomic_DNA"/>
</dbReference>
<proteinExistence type="predicted"/>
<name>A0A220MIL2_9BACL</name>
<dbReference type="AlphaFoldDB" id="A0A220MIL2"/>
<evidence type="ECO:0000313" key="1">
    <source>
        <dbReference type="EMBL" id="ASJ54410.1"/>
    </source>
</evidence>
<dbReference type="RefSeq" id="WP_088908158.1">
    <property type="nucleotide sequence ID" value="NZ_CP018145.1"/>
</dbReference>